<dbReference type="KEGG" id="nte:NEUTE1DRAFT117785"/>
<dbReference type="VEuPathDB" id="FungiDB:NEUTE1DRAFT_117785"/>
<dbReference type="GeneID" id="20823386"/>
<dbReference type="RefSeq" id="XP_009853288.1">
    <property type="nucleotide sequence ID" value="XM_009854986.1"/>
</dbReference>
<keyword evidence="2" id="KW-1185">Reference proteome</keyword>
<evidence type="ECO:0000313" key="2">
    <source>
        <dbReference type="Proteomes" id="UP000008065"/>
    </source>
</evidence>
<dbReference type="HOGENOM" id="CLU_2979664_0_0_1"/>
<dbReference type="EMBL" id="GL891306">
    <property type="protein sequence ID" value="EGO55457.1"/>
    <property type="molecule type" value="Genomic_DNA"/>
</dbReference>
<gene>
    <name evidence="1" type="ORF">NEUTE1DRAFT_117785</name>
</gene>
<protein>
    <submittedName>
        <fullName evidence="1">Uncharacterized protein</fullName>
    </submittedName>
</protein>
<name>F8MTX5_NEUT8</name>
<dbReference type="Proteomes" id="UP000008065">
    <property type="component" value="Unassembled WGS sequence"/>
</dbReference>
<reference evidence="2" key="1">
    <citation type="journal article" date="2011" name="Genetics">
        <title>Massive changes in genome architecture accompany the transition to self-fertility in the filamentous fungus Neurospora tetrasperma.</title>
        <authorList>
            <person name="Ellison C.E."/>
            <person name="Stajich J.E."/>
            <person name="Jacobson D.J."/>
            <person name="Natvig D.O."/>
            <person name="Lapidus A."/>
            <person name="Foster B."/>
            <person name="Aerts A."/>
            <person name="Riley R."/>
            <person name="Lindquist E.A."/>
            <person name="Grigoriev I.V."/>
            <person name="Taylor J.W."/>
        </authorList>
    </citation>
    <scope>NUCLEOTIDE SEQUENCE [LARGE SCALE GENOMIC DNA]</scope>
    <source>
        <strain evidence="2">FGSC 2508 / P0657</strain>
    </source>
</reference>
<dbReference type="AlphaFoldDB" id="F8MTX5"/>
<accession>F8MTX5</accession>
<organism evidence="1 2">
    <name type="scientific">Neurospora tetrasperma (strain FGSC 2508 / ATCC MYA-4615 / P0657)</name>
    <dbReference type="NCBI Taxonomy" id="510951"/>
    <lineage>
        <taxon>Eukaryota</taxon>
        <taxon>Fungi</taxon>
        <taxon>Dikarya</taxon>
        <taxon>Ascomycota</taxon>
        <taxon>Pezizomycotina</taxon>
        <taxon>Sordariomycetes</taxon>
        <taxon>Sordariomycetidae</taxon>
        <taxon>Sordariales</taxon>
        <taxon>Sordariaceae</taxon>
        <taxon>Neurospora</taxon>
    </lineage>
</organism>
<sequence length="58" mass="6913">MPLTLWSTFPSLIQRHLYQEGNCVENQKYGYVARKRKVFIEGGKREIGKMTIRIRRTN</sequence>
<proteinExistence type="predicted"/>
<evidence type="ECO:0000313" key="1">
    <source>
        <dbReference type="EMBL" id="EGO55457.1"/>
    </source>
</evidence>